<dbReference type="PROSITE" id="PS51644">
    <property type="entry name" value="HTH_OST"/>
    <property type="match status" value="1"/>
</dbReference>
<feature type="domain" description="HTH OST-type" evidence="2">
    <location>
        <begin position="65"/>
        <end position="138"/>
    </location>
</feature>
<dbReference type="Pfam" id="PF12872">
    <property type="entry name" value="OST-HTH"/>
    <property type="match status" value="1"/>
</dbReference>
<dbReference type="InterPro" id="IPR025605">
    <property type="entry name" value="OST-HTH/LOTUS_dom"/>
</dbReference>
<feature type="compositionally biased region" description="Low complexity" evidence="1">
    <location>
        <begin position="539"/>
        <end position="548"/>
    </location>
</feature>
<dbReference type="InterPro" id="IPR041966">
    <property type="entry name" value="LOTUS-like"/>
</dbReference>
<name>A0A8B7PNV5_HYAAZ</name>
<evidence type="ECO:0000313" key="3">
    <source>
        <dbReference type="Proteomes" id="UP000694843"/>
    </source>
</evidence>
<keyword evidence="3" id="KW-1185">Reference proteome</keyword>
<dbReference type="Proteomes" id="UP000694843">
    <property type="component" value="Unplaced"/>
</dbReference>
<dbReference type="CDD" id="cd08824">
    <property type="entry name" value="LOTUS"/>
    <property type="match status" value="1"/>
</dbReference>
<feature type="region of interest" description="Disordered" evidence="1">
    <location>
        <begin position="569"/>
        <end position="643"/>
    </location>
</feature>
<proteinExistence type="predicted"/>
<evidence type="ECO:0000256" key="1">
    <source>
        <dbReference type="SAM" id="MobiDB-lite"/>
    </source>
</evidence>
<sequence>MVAAMMRARDVLWQAPECAMRLDMFEAQCSAQYGAPLDLELLTQHDDPVVTVYSEGGEDMVQLTPVHVYARDVQQLLTEAGGRMLLSNFEAAYAERYGGPCRPARISFPSVVALLQSLPEIVLVRGRGSKKVLILPPKESFDSQSIRESSYCTTYSSTCASAIEYVAQNGGVDVQNLKTSHEGVVVNGVGNAVIIPKVDGDIKNSSGDQNILEGSFKDLNNNEMFKLQNNACGIQRKTGKYCLRQNHEFEFGLTASTKSSFLLTGVHADEFSKHENNLRAAEQENFPLKSHAKNLSIMRRSRSMPRFVKTDPAMEAHVTSSFQDYPPYQRHHSDNVYLAGSDRDGLIWSSTKESIATSQISSRMLSVTAAVTQSVSVTVNSVVIVTASQDVVETAVSSASPRLAPDKKLTMVNGTCTAETKIVAPRTIFDANGQQKTDHLIGAPHLEKPATAFEISSAFNLNNENEVFHTSINHNDFHLISPPPATEHKKIVNPSVSNPHENQFVANNIENQNAQYPSKATTQAMRRDQRRFSPSQFKVNDNSDVNSSPNAGGKFSFVSDMKYYRNRLLSNGAGNSNQTANSVQRNNLGFPKNNSFGGDYHRNGSRGESRPRENNRRVSNGRSGGNKGDGDHNGSSYYPYRSSFSKHLRPQPNYCNFQPVSHNRAYREAQVLEQDNAKPPGSPCHASSTGAVPIPHAMDPHPGGPAFSPPAYDFQACLPDGSSVFVTVPPPQPFQSSLLIGSPGNSGGTSLMWGQIWAPAHQYPSVITSPMSPAHYVIPSGLSVSWGSIAASPPTLGIPPPPLAPQPHPVHQGNALSLRTLEQPSQCGYRIAGLDLNTSMAAPGHDPPAILQQAPHFPSFPSAQPPPGFLLHPTTPFVQQQFDASSTQVISTEDSSSVLPSPSSVLPAPTSILPTPTSVLPAPTSALLPPSTSCAGSTSTHLDKDFSRVQSEAHQSRAYPMPSTSVAYCHVPYPSVCLPEPGLGVDTYGMLDNLHTCSIDSLPFPNLQQHSGCSGFNNTSNAMSFPTPFCSGVVPSFDLGSGLQCSPPSPCVASMAPIFNPDLGVEISSTASLTHIFAPTSIGPTTSCFANCDTFGDMTSIIPSSESLTSAAAGGGSEHGLPASLLTKKISNLQPSPPLHHHQELGI</sequence>
<feature type="compositionally biased region" description="Basic and acidic residues" evidence="1">
    <location>
        <begin position="599"/>
        <end position="616"/>
    </location>
</feature>
<protein>
    <submittedName>
        <fullName evidence="4">Uncharacterized protein LOC108683106</fullName>
    </submittedName>
</protein>
<dbReference type="GeneID" id="108683106"/>
<dbReference type="KEGG" id="hazt:108683106"/>
<reference evidence="4" key="1">
    <citation type="submission" date="2025-08" db="UniProtKB">
        <authorList>
            <consortium name="RefSeq"/>
        </authorList>
    </citation>
    <scope>IDENTIFICATION</scope>
    <source>
        <tissue evidence="4">Whole organism</tissue>
    </source>
</reference>
<dbReference type="RefSeq" id="XP_018027883.2">
    <property type="nucleotide sequence ID" value="XM_018172394.2"/>
</dbReference>
<accession>A0A8B7PNV5</accession>
<feature type="compositionally biased region" description="Polar residues" evidence="1">
    <location>
        <begin position="569"/>
        <end position="596"/>
    </location>
</feature>
<evidence type="ECO:0000259" key="2">
    <source>
        <dbReference type="PROSITE" id="PS51644"/>
    </source>
</evidence>
<evidence type="ECO:0000313" key="4">
    <source>
        <dbReference type="RefSeq" id="XP_018027883.2"/>
    </source>
</evidence>
<dbReference type="AlphaFoldDB" id="A0A8B7PNV5"/>
<feature type="region of interest" description="Disordered" evidence="1">
    <location>
        <begin position="519"/>
        <end position="556"/>
    </location>
</feature>
<gene>
    <name evidence="4" type="primary">LOC108683106</name>
</gene>
<organism evidence="3 4">
    <name type="scientific">Hyalella azteca</name>
    <name type="common">Amphipod</name>
    <dbReference type="NCBI Taxonomy" id="294128"/>
    <lineage>
        <taxon>Eukaryota</taxon>
        <taxon>Metazoa</taxon>
        <taxon>Ecdysozoa</taxon>
        <taxon>Arthropoda</taxon>
        <taxon>Crustacea</taxon>
        <taxon>Multicrustacea</taxon>
        <taxon>Malacostraca</taxon>
        <taxon>Eumalacostraca</taxon>
        <taxon>Peracarida</taxon>
        <taxon>Amphipoda</taxon>
        <taxon>Senticaudata</taxon>
        <taxon>Talitrida</taxon>
        <taxon>Talitroidea</taxon>
        <taxon>Hyalellidae</taxon>
        <taxon>Hyalella</taxon>
    </lineage>
</organism>
<dbReference type="Gene3D" id="3.30.420.610">
    <property type="entry name" value="LOTUS domain-like"/>
    <property type="match status" value="1"/>
</dbReference>